<evidence type="ECO:0000256" key="2">
    <source>
        <dbReference type="ARBA" id="ARBA00007738"/>
    </source>
</evidence>
<evidence type="ECO:0000256" key="5">
    <source>
        <dbReference type="ARBA" id="ARBA00022801"/>
    </source>
</evidence>
<dbReference type="InterPro" id="IPR023801">
    <property type="entry name" value="His_deacetylse_dom"/>
</dbReference>
<keyword evidence="8" id="KW-0804">Transcription</keyword>
<evidence type="ECO:0000256" key="11">
    <source>
        <dbReference type="SAM" id="MobiDB-lite"/>
    </source>
</evidence>
<evidence type="ECO:0000259" key="12">
    <source>
        <dbReference type="Pfam" id="PF00850"/>
    </source>
</evidence>
<comment type="similarity">
    <text evidence="2">Belongs to the histone deacetylase family. HD type 2 subfamily.</text>
</comment>
<dbReference type="GO" id="GO:0000118">
    <property type="term" value="C:histone deacetylase complex"/>
    <property type="evidence" value="ECO:0007669"/>
    <property type="project" value="TreeGrafter"/>
</dbReference>
<dbReference type="EMBL" id="CASHTH010003148">
    <property type="protein sequence ID" value="CAI8040893.1"/>
    <property type="molecule type" value="Genomic_DNA"/>
</dbReference>
<feature type="region of interest" description="Disordered" evidence="11">
    <location>
        <begin position="231"/>
        <end position="281"/>
    </location>
</feature>
<comment type="subcellular location">
    <subcellularLocation>
        <location evidence="1">Nucleus</location>
    </subcellularLocation>
</comment>
<evidence type="ECO:0000256" key="1">
    <source>
        <dbReference type="ARBA" id="ARBA00004123"/>
    </source>
</evidence>
<sequence length="702" mass="76151">MDRTASPISHSPSNSTQFQAADVGRLLAVQRLAGHNELRQTYSEPGLKKKVQRVKQHNRLSPVPRRTDLNKTLSVGSSLDSAAVPGSSGSSSWRQSTSASSLYASPHSPHSPSSSTTPHCESPSSQYEEGGAGGRAEEMSGITMATQIPPGLAAAARFPAVQMTPLLTSGAIPTQEQLEAFQKQQVELLTQLQKQQQKQQGNAGAPDGASIFQFPLWLYSTGQAPGAFQVVQGSKSSNSATSSPTPSTTSSDSGISDGHHTLAPPSRRPLSESQSAPGVPIDSQQEAVLRSFLLQNQQLQIQKQKVYQQYLDHQQKLMQQAILERQAIEEQQRQLATIHLRQQTELQQKHLLLLRQLQELQRQQSQQQALLMLQAMQQQAAAAVVAQQQAVKQGVHRVPSSTETLRLPFGHKTTLTQSNSLGSVLATPPRHHEVTGSASMEMSSLNIYQNRSPTLTPKLSLTPTNSHDSTASNGRSSPNVGAPSPSSGQETQAVFEARCRQYGIMKQARRDQAPVCICLGVIRQRAGLVFSLVSILPFSHRISQGNNGGGGTGLVYDTMMLKHSCTCGGSHPEHPGRLQSIWARLVETKVVTSCRRLRARKASLAELQALHSDNHVRLYGRSSQRKVGSDKKDPTRSFIQMSCQGVGVDQDTYWNEQHTSNSAKMAVGSVIELADKVVTGEVKNGFAFVRPPGHHALPNQAM</sequence>
<feature type="coiled-coil region" evidence="10">
    <location>
        <begin position="311"/>
        <end position="363"/>
    </location>
</feature>
<dbReference type="InterPro" id="IPR023696">
    <property type="entry name" value="Ureohydrolase_dom_sf"/>
</dbReference>
<dbReference type="GO" id="GO:0141221">
    <property type="term" value="F:histone deacetylase activity, hydrolytic mechanism"/>
    <property type="evidence" value="ECO:0007669"/>
    <property type="project" value="UniProtKB-EC"/>
</dbReference>
<dbReference type="AlphaFoldDB" id="A0AA35T4K9"/>
<feature type="compositionally biased region" description="Polar residues" evidence="11">
    <location>
        <begin position="413"/>
        <end position="422"/>
    </location>
</feature>
<feature type="region of interest" description="Disordered" evidence="11">
    <location>
        <begin position="39"/>
        <end position="136"/>
    </location>
</feature>
<feature type="compositionally biased region" description="Polar residues" evidence="11">
    <location>
        <begin position="70"/>
        <end position="80"/>
    </location>
</feature>
<dbReference type="PANTHER" id="PTHR10625">
    <property type="entry name" value="HISTONE DEACETYLASE HDAC1-RELATED"/>
    <property type="match status" value="1"/>
</dbReference>
<dbReference type="Gene3D" id="3.40.800.20">
    <property type="entry name" value="Histone deacetylase domain"/>
    <property type="match status" value="1"/>
</dbReference>
<reference evidence="13" key="1">
    <citation type="submission" date="2023-03" db="EMBL/GenBank/DDBJ databases">
        <authorList>
            <person name="Steffen K."/>
            <person name="Cardenas P."/>
        </authorList>
    </citation>
    <scope>NUCLEOTIDE SEQUENCE</scope>
</reference>
<feature type="region of interest" description="Disordered" evidence="11">
    <location>
        <begin position="412"/>
        <end position="437"/>
    </location>
</feature>
<dbReference type="Proteomes" id="UP001174909">
    <property type="component" value="Unassembled WGS sequence"/>
</dbReference>
<dbReference type="PANTHER" id="PTHR10625:SF5">
    <property type="entry name" value="HISTONE DEACETYLASE"/>
    <property type="match status" value="1"/>
</dbReference>
<feature type="compositionally biased region" description="Low complexity" evidence="11">
    <location>
        <begin position="453"/>
        <end position="466"/>
    </location>
</feature>
<evidence type="ECO:0000256" key="3">
    <source>
        <dbReference type="ARBA" id="ARBA00012111"/>
    </source>
</evidence>
<feature type="compositionally biased region" description="Polar residues" evidence="11">
    <location>
        <begin position="467"/>
        <end position="491"/>
    </location>
</feature>
<feature type="compositionally biased region" description="Low complexity" evidence="11">
    <location>
        <begin position="234"/>
        <end position="256"/>
    </location>
</feature>
<evidence type="ECO:0000256" key="8">
    <source>
        <dbReference type="ARBA" id="ARBA00023163"/>
    </source>
</evidence>
<dbReference type="GO" id="GO:0040029">
    <property type="term" value="P:epigenetic regulation of gene expression"/>
    <property type="evidence" value="ECO:0007669"/>
    <property type="project" value="TreeGrafter"/>
</dbReference>
<feature type="region of interest" description="Disordered" evidence="11">
    <location>
        <begin position="453"/>
        <end position="491"/>
    </location>
</feature>
<feature type="compositionally biased region" description="Basic residues" evidence="11">
    <location>
        <begin position="48"/>
        <end position="58"/>
    </location>
</feature>
<dbReference type="InterPro" id="IPR037138">
    <property type="entry name" value="His_deacetylse_dom_sf"/>
</dbReference>
<keyword evidence="10" id="KW-0175">Coiled coil</keyword>
<evidence type="ECO:0000313" key="14">
    <source>
        <dbReference type="Proteomes" id="UP001174909"/>
    </source>
</evidence>
<evidence type="ECO:0000313" key="13">
    <source>
        <dbReference type="EMBL" id="CAI8040893.1"/>
    </source>
</evidence>
<organism evidence="13 14">
    <name type="scientific">Geodia barretti</name>
    <name type="common">Barrett's horny sponge</name>
    <dbReference type="NCBI Taxonomy" id="519541"/>
    <lineage>
        <taxon>Eukaryota</taxon>
        <taxon>Metazoa</taxon>
        <taxon>Porifera</taxon>
        <taxon>Demospongiae</taxon>
        <taxon>Heteroscleromorpha</taxon>
        <taxon>Tetractinellida</taxon>
        <taxon>Astrophorina</taxon>
        <taxon>Geodiidae</taxon>
        <taxon>Geodia</taxon>
    </lineage>
</organism>
<comment type="caution">
    <text evidence="13">The sequence shown here is derived from an EMBL/GenBank/DDBJ whole genome shotgun (WGS) entry which is preliminary data.</text>
</comment>
<protein>
    <recommendedName>
        <fullName evidence="3">histone deacetylase</fullName>
        <ecNumber evidence="3">3.5.1.98</ecNumber>
    </recommendedName>
</protein>
<keyword evidence="4" id="KW-0678">Repressor</keyword>
<proteinExistence type="inferred from homology"/>
<keyword evidence="5" id="KW-0378">Hydrolase</keyword>
<evidence type="ECO:0000256" key="9">
    <source>
        <dbReference type="ARBA" id="ARBA00023242"/>
    </source>
</evidence>
<gene>
    <name evidence="13" type="ORF">GBAR_LOCUS22735</name>
</gene>
<keyword evidence="9" id="KW-0539">Nucleus</keyword>
<evidence type="ECO:0000256" key="7">
    <source>
        <dbReference type="ARBA" id="ARBA00023015"/>
    </source>
</evidence>
<dbReference type="EC" id="3.5.1.98" evidence="3"/>
<keyword evidence="7" id="KW-0805">Transcription regulation</keyword>
<evidence type="ECO:0000256" key="6">
    <source>
        <dbReference type="ARBA" id="ARBA00022853"/>
    </source>
</evidence>
<dbReference type="SUPFAM" id="SSF52768">
    <property type="entry name" value="Arginase/deacetylase"/>
    <property type="match status" value="1"/>
</dbReference>
<accession>A0AA35T4K9</accession>
<keyword evidence="6" id="KW-0156">Chromatin regulator</keyword>
<dbReference type="Pfam" id="PF00850">
    <property type="entry name" value="Hist_deacetyl"/>
    <property type="match status" value="1"/>
</dbReference>
<feature type="compositionally biased region" description="Polar residues" evidence="11">
    <location>
        <begin position="271"/>
        <end position="281"/>
    </location>
</feature>
<name>A0AA35T4K9_GEOBA</name>
<evidence type="ECO:0000256" key="4">
    <source>
        <dbReference type="ARBA" id="ARBA00022491"/>
    </source>
</evidence>
<evidence type="ECO:0000256" key="10">
    <source>
        <dbReference type="SAM" id="Coils"/>
    </source>
</evidence>
<feature type="domain" description="Histone deacetylase" evidence="12">
    <location>
        <begin position="571"/>
        <end position="702"/>
    </location>
</feature>
<feature type="compositionally biased region" description="Low complexity" evidence="11">
    <location>
        <begin position="81"/>
        <end position="129"/>
    </location>
</feature>
<keyword evidence="14" id="KW-1185">Reference proteome</keyword>